<organism evidence="2 3">
    <name type="scientific">Amniculicola lignicola CBS 123094</name>
    <dbReference type="NCBI Taxonomy" id="1392246"/>
    <lineage>
        <taxon>Eukaryota</taxon>
        <taxon>Fungi</taxon>
        <taxon>Dikarya</taxon>
        <taxon>Ascomycota</taxon>
        <taxon>Pezizomycotina</taxon>
        <taxon>Dothideomycetes</taxon>
        <taxon>Pleosporomycetidae</taxon>
        <taxon>Pleosporales</taxon>
        <taxon>Amniculicolaceae</taxon>
        <taxon>Amniculicola</taxon>
    </lineage>
</organism>
<dbReference type="AlphaFoldDB" id="A0A6A5X1Z6"/>
<gene>
    <name evidence="2" type="ORF">P154DRAFT_255434</name>
</gene>
<evidence type="ECO:0000313" key="2">
    <source>
        <dbReference type="EMBL" id="KAF2006215.1"/>
    </source>
</evidence>
<evidence type="ECO:0000256" key="1">
    <source>
        <dbReference type="SAM" id="MobiDB-lite"/>
    </source>
</evidence>
<dbReference type="OrthoDB" id="4505438at2759"/>
<feature type="region of interest" description="Disordered" evidence="1">
    <location>
        <begin position="58"/>
        <end position="82"/>
    </location>
</feature>
<reference evidence="2" key="1">
    <citation type="journal article" date="2020" name="Stud. Mycol.">
        <title>101 Dothideomycetes genomes: a test case for predicting lifestyles and emergence of pathogens.</title>
        <authorList>
            <person name="Haridas S."/>
            <person name="Albert R."/>
            <person name="Binder M."/>
            <person name="Bloem J."/>
            <person name="Labutti K."/>
            <person name="Salamov A."/>
            <person name="Andreopoulos B."/>
            <person name="Baker S."/>
            <person name="Barry K."/>
            <person name="Bills G."/>
            <person name="Bluhm B."/>
            <person name="Cannon C."/>
            <person name="Castanera R."/>
            <person name="Culley D."/>
            <person name="Daum C."/>
            <person name="Ezra D."/>
            <person name="Gonzalez J."/>
            <person name="Henrissat B."/>
            <person name="Kuo A."/>
            <person name="Liang C."/>
            <person name="Lipzen A."/>
            <person name="Lutzoni F."/>
            <person name="Magnuson J."/>
            <person name="Mondo S."/>
            <person name="Nolan M."/>
            <person name="Ohm R."/>
            <person name="Pangilinan J."/>
            <person name="Park H.-J."/>
            <person name="Ramirez L."/>
            <person name="Alfaro M."/>
            <person name="Sun H."/>
            <person name="Tritt A."/>
            <person name="Yoshinaga Y."/>
            <person name="Zwiers L.-H."/>
            <person name="Turgeon B."/>
            <person name="Goodwin S."/>
            <person name="Spatafora J."/>
            <person name="Crous P."/>
            <person name="Grigoriev I."/>
        </authorList>
    </citation>
    <scope>NUCLEOTIDE SEQUENCE</scope>
    <source>
        <strain evidence="2">CBS 123094</strain>
    </source>
</reference>
<proteinExistence type="predicted"/>
<sequence length="82" mass="9039">MRSSSSGRKGSCTGCNHLNSEHTYEKCKAKGCRKQWKICQVNGQWRLCAECTDHPGGGPDGTESDDEVTMRNGDRLQSTTCK</sequence>
<dbReference type="EMBL" id="ML977560">
    <property type="protein sequence ID" value="KAF2006215.1"/>
    <property type="molecule type" value="Genomic_DNA"/>
</dbReference>
<protein>
    <submittedName>
        <fullName evidence="2">Uncharacterized protein</fullName>
    </submittedName>
</protein>
<evidence type="ECO:0000313" key="3">
    <source>
        <dbReference type="Proteomes" id="UP000799779"/>
    </source>
</evidence>
<accession>A0A6A5X1Z6</accession>
<dbReference type="Proteomes" id="UP000799779">
    <property type="component" value="Unassembled WGS sequence"/>
</dbReference>
<name>A0A6A5X1Z6_9PLEO</name>
<keyword evidence="3" id="KW-1185">Reference proteome</keyword>